<comment type="pathway">
    <text evidence="1">Cell wall biogenesis; cell wall polysaccharide biosynthesis.</text>
</comment>
<reference evidence="7" key="1">
    <citation type="submission" date="2015-07" db="EMBL/GenBank/DDBJ databases">
        <title>Complete genome sequence and phylogenetic analysis of Limnochorda pilosa.</title>
        <authorList>
            <person name="Watanabe M."/>
            <person name="Kojima H."/>
            <person name="Fukui M."/>
        </authorList>
    </citation>
    <scope>NUCLEOTIDE SEQUENCE [LARGE SCALE GENOMIC DNA]</scope>
    <source>
        <strain evidence="7">HC45</strain>
    </source>
</reference>
<dbReference type="AlphaFoldDB" id="A0A0K2SLU3"/>
<dbReference type="InterPro" id="IPR029044">
    <property type="entry name" value="Nucleotide-diphossugar_trans"/>
</dbReference>
<keyword evidence="3" id="KW-0328">Glycosyltransferase</keyword>
<feature type="domain" description="Glycosyltransferase 2-like" evidence="5">
    <location>
        <begin position="20"/>
        <end position="146"/>
    </location>
</feature>
<accession>A0A0K2SLU3</accession>
<dbReference type="Proteomes" id="UP000065807">
    <property type="component" value="Chromosome"/>
</dbReference>
<proteinExistence type="inferred from homology"/>
<dbReference type="InterPro" id="IPR001173">
    <property type="entry name" value="Glyco_trans_2-like"/>
</dbReference>
<evidence type="ECO:0000313" key="7">
    <source>
        <dbReference type="Proteomes" id="UP000065807"/>
    </source>
</evidence>
<protein>
    <recommendedName>
        <fullName evidence="5">Glycosyltransferase 2-like domain-containing protein</fullName>
    </recommendedName>
</protein>
<evidence type="ECO:0000256" key="2">
    <source>
        <dbReference type="ARBA" id="ARBA00006739"/>
    </source>
</evidence>
<keyword evidence="7" id="KW-1185">Reference proteome</keyword>
<dbReference type="SUPFAM" id="SSF53448">
    <property type="entry name" value="Nucleotide-diphospho-sugar transferases"/>
    <property type="match status" value="1"/>
</dbReference>
<dbReference type="STRING" id="1555112.LIP_2247"/>
<evidence type="ECO:0000256" key="1">
    <source>
        <dbReference type="ARBA" id="ARBA00004776"/>
    </source>
</evidence>
<name>A0A0K2SLU3_LIMPI</name>
<evidence type="ECO:0000256" key="4">
    <source>
        <dbReference type="ARBA" id="ARBA00022679"/>
    </source>
</evidence>
<sequence>MVTSGSVTENARESDRLTHSIVIPTVGRVEPLLECMASIARQRLVPEEVIVVPCRDAVGIKRALGSTKNPFALKVVESDGCNASLQKNLGAKHANCDIVHFLDDDVELDPAYVDEIDATFRLNRGVVGVGGKVIDAQARWPVVLRMIRRVFLLNHDNGRGDFLPSGFPAMPFDRRVDVPVRVRLLMGCASYRRNVLESFQYDEELGRTHLWEDLDLPATLSRNHLLLYQPNAVLVHHHAPGGRPDVSRYAYAYLYNHHYLVAKHGRRGVYFTVSFWWGHLGAWAAMVFRAMSGRVPLWPVVSSMFLAERDWLRRKRELMGRFDWV</sequence>
<evidence type="ECO:0000259" key="5">
    <source>
        <dbReference type="Pfam" id="PF00535"/>
    </source>
</evidence>
<dbReference type="EMBL" id="AP014924">
    <property type="protein sequence ID" value="BAS28088.1"/>
    <property type="molecule type" value="Genomic_DNA"/>
</dbReference>
<keyword evidence="4" id="KW-0808">Transferase</keyword>
<dbReference type="KEGG" id="lpil:LIP_2247"/>
<comment type="similarity">
    <text evidence="2">Belongs to the glycosyltransferase 2 family.</text>
</comment>
<evidence type="ECO:0000313" key="6">
    <source>
        <dbReference type="EMBL" id="BAS28088.1"/>
    </source>
</evidence>
<dbReference type="PANTHER" id="PTHR43179">
    <property type="entry name" value="RHAMNOSYLTRANSFERASE WBBL"/>
    <property type="match status" value="1"/>
</dbReference>
<dbReference type="PANTHER" id="PTHR43179:SF12">
    <property type="entry name" value="GALACTOFURANOSYLTRANSFERASE GLFT2"/>
    <property type="match status" value="1"/>
</dbReference>
<dbReference type="CDD" id="cd00761">
    <property type="entry name" value="Glyco_tranf_GTA_type"/>
    <property type="match status" value="1"/>
</dbReference>
<gene>
    <name evidence="6" type="ORF">LIP_2247</name>
</gene>
<dbReference type="GO" id="GO:0016757">
    <property type="term" value="F:glycosyltransferase activity"/>
    <property type="evidence" value="ECO:0007669"/>
    <property type="project" value="UniProtKB-KW"/>
</dbReference>
<dbReference type="Pfam" id="PF00535">
    <property type="entry name" value="Glycos_transf_2"/>
    <property type="match status" value="1"/>
</dbReference>
<organism evidence="6 7">
    <name type="scientific">Limnochorda pilosa</name>
    <dbReference type="NCBI Taxonomy" id="1555112"/>
    <lineage>
        <taxon>Bacteria</taxon>
        <taxon>Bacillati</taxon>
        <taxon>Bacillota</taxon>
        <taxon>Limnochordia</taxon>
        <taxon>Limnochordales</taxon>
        <taxon>Limnochordaceae</taxon>
        <taxon>Limnochorda</taxon>
    </lineage>
</organism>
<dbReference type="Gene3D" id="3.90.550.10">
    <property type="entry name" value="Spore Coat Polysaccharide Biosynthesis Protein SpsA, Chain A"/>
    <property type="match status" value="1"/>
</dbReference>
<evidence type="ECO:0000256" key="3">
    <source>
        <dbReference type="ARBA" id="ARBA00022676"/>
    </source>
</evidence>
<reference evidence="7" key="2">
    <citation type="journal article" date="2016" name="Int. J. Syst. Evol. Microbiol.">
        <title>Complete genome sequence and cell structure of Limnochorda pilosa, a Gram-negative spore-former within the phylum Firmicutes.</title>
        <authorList>
            <person name="Watanabe M."/>
            <person name="Kojima H."/>
            <person name="Fukui M."/>
        </authorList>
    </citation>
    <scope>NUCLEOTIDE SEQUENCE [LARGE SCALE GENOMIC DNA]</scope>
    <source>
        <strain evidence="7">HC45</strain>
    </source>
</reference>